<dbReference type="InterPro" id="IPR002423">
    <property type="entry name" value="Cpn60/GroEL/TCP-1"/>
</dbReference>
<evidence type="ECO:0000256" key="1">
    <source>
        <dbReference type="ARBA" id="ARBA00006607"/>
    </source>
</evidence>
<dbReference type="InterPro" id="IPR027410">
    <property type="entry name" value="TCP-1-like_intermed_sf"/>
</dbReference>
<dbReference type="Gene3D" id="1.10.560.10">
    <property type="entry name" value="GroEL-like equatorial domain"/>
    <property type="match status" value="1"/>
</dbReference>
<keyword evidence="3" id="KW-0547">Nucleotide-binding</keyword>
<keyword evidence="7" id="KW-1185">Reference proteome</keyword>
<dbReference type="Gene3D" id="3.30.260.10">
    <property type="entry name" value="TCP-1-like chaperonin intermediate domain"/>
    <property type="match status" value="1"/>
</dbReference>
<evidence type="ECO:0000256" key="5">
    <source>
        <dbReference type="ARBA" id="ARBA00023186"/>
    </source>
</evidence>
<comment type="similarity">
    <text evidence="1">Belongs to the chaperonin (HSP60) family.</text>
</comment>
<organism evidence="6 7">
    <name type="scientific">Desulfofundulus australicus DSM 11792</name>
    <dbReference type="NCBI Taxonomy" id="1121425"/>
    <lineage>
        <taxon>Bacteria</taxon>
        <taxon>Bacillati</taxon>
        <taxon>Bacillota</taxon>
        <taxon>Clostridia</taxon>
        <taxon>Eubacteriales</taxon>
        <taxon>Peptococcaceae</taxon>
        <taxon>Desulfofundulus</taxon>
    </lineage>
</organism>
<name>A0A1M4T1W1_9FIRM</name>
<dbReference type="Pfam" id="PF00118">
    <property type="entry name" value="Cpn60_TCP1"/>
    <property type="match status" value="1"/>
</dbReference>
<protein>
    <submittedName>
        <fullName evidence="6">Chaperonin GroEL (HSP60 family)</fullName>
    </submittedName>
</protein>
<dbReference type="Gene3D" id="3.50.7.10">
    <property type="entry name" value="GroEL"/>
    <property type="match status" value="1"/>
</dbReference>
<dbReference type="GO" id="GO:0005524">
    <property type="term" value="F:ATP binding"/>
    <property type="evidence" value="ECO:0007669"/>
    <property type="project" value="UniProtKB-KW"/>
</dbReference>
<evidence type="ECO:0000256" key="4">
    <source>
        <dbReference type="ARBA" id="ARBA00022840"/>
    </source>
</evidence>
<dbReference type="InterPro" id="IPR017998">
    <property type="entry name" value="Chaperone_TCP-1"/>
</dbReference>
<dbReference type="CDD" id="cd00309">
    <property type="entry name" value="chaperonin_type_I_II"/>
    <property type="match status" value="1"/>
</dbReference>
<accession>A0A1M4T1W1</accession>
<dbReference type="SUPFAM" id="SSF48592">
    <property type="entry name" value="GroEL equatorial domain-like"/>
    <property type="match status" value="1"/>
</dbReference>
<keyword evidence="4" id="KW-0067">ATP-binding</keyword>
<sequence length="522" mass="56359">MSLKQQASTGAEVDERMAALVTNANAVRAIASAVEGTLGPKGLDTMLVDKFGEVVITNDGVTILTMMEANHPAARMVINVARAQQEEIGDGTTTATVMAGAMVGTGVEQVARGVPVARVIEGIRAGVKRGLEIMKQKARPVEDLNDPLIYQVALVAGRGHEDIADLVVQAARMIGREKLLDRSFRFADTVMAQEGADNQVFMGVIVDKEPMNRQMPRELADAQVLVIDDALEPEEIEEEALATEAGFARYMELQNQFRDNIQKIIDLKVGLVLVDRGVHDLAEEMLTDAGIMVVQRVANKELRRVAEHTGARMIKRTGLKKDLEQIKHYLGRCRRVFHDEKLEQVWIQEGGGRPMATVLVGAATAEVVGERERIARDAASAVQAAVRGGVVPGGGAIELAVAREVEKTRASMRGMTAYGVDCVIEALKRPLAQIVANAGFNPLEKVGDVMAAQVETGNEALAVDCDTGQVADMYELGVVDPVLVKTYAFKAAGEIAEAILRIDTIIKKREDKEAGPRQATDI</sequence>
<dbReference type="InterPro" id="IPR027409">
    <property type="entry name" value="GroEL-like_apical_dom_sf"/>
</dbReference>
<dbReference type="PANTHER" id="PTHR11353">
    <property type="entry name" value="CHAPERONIN"/>
    <property type="match status" value="1"/>
</dbReference>
<gene>
    <name evidence="6" type="ORF">SAMN02745218_00205</name>
</gene>
<reference evidence="7" key="1">
    <citation type="submission" date="2016-11" db="EMBL/GenBank/DDBJ databases">
        <authorList>
            <person name="Varghese N."/>
            <person name="Submissions S."/>
        </authorList>
    </citation>
    <scope>NUCLEOTIDE SEQUENCE [LARGE SCALE GENOMIC DNA]</scope>
    <source>
        <strain evidence="7">DSM 11792</strain>
    </source>
</reference>
<dbReference type="GO" id="GO:0140662">
    <property type="term" value="F:ATP-dependent protein folding chaperone"/>
    <property type="evidence" value="ECO:0007669"/>
    <property type="project" value="InterPro"/>
</dbReference>
<dbReference type="SUPFAM" id="SSF52029">
    <property type="entry name" value="GroEL apical domain-like"/>
    <property type="match status" value="1"/>
</dbReference>
<dbReference type="EMBL" id="FQUW01000005">
    <property type="protein sequence ID" value="SHE38287.1"/>
    <property type="molecule type" value="Genomic_DNA"/>
</dbReference>
<comment type="similarity">
    <text evidence="2">Belongs to the TCP-1 chaperonin family.</text>
</comment>
<keyword evidence="5" id="KW-0143">Chaperone</keyword>
<proteinExistence type="inferred from homology"/>
<evidence type="ECO:0000313" key="6">
    <source>
        <dbReference type="EMBL" id="SHE38287.1"/>
    </source>
</evidence>
<evidence type="ECO:0000313" key="7">
    <source>
        <dbReference type="Proteomes" id="UP000184196"/>
    </source>
</evidence>
<dbReference type="OrthoDB" id="2379282at2"/>
<dbReference type="InterPro" id="IPR027413">
    <property type="entry name" value="GROEL-like_equatorial_sf"/>
</dbReference>
<evidence type="ECO:0000256" key="2">
    <source>
        <dbReference type="ARBA" id="ARBA00008020"/>
    </source>
</evidence>
<dbReference type="Proteomes" id="UP000184196">
    <property type="component" value="Unassembled WGS sequence"/>
</dbReference>
<dbReference type="AlphaFoldDB" id="A0A1M4T1W1"/>
<evidence type="ECO:0000256" key="3">
    <source>
        <dbReference type="ARBA" id="ARBA00022741"/>
    </source>
</evidence>
<dbReference type="RefSeq" id="WP_073162526.1">
    <property type="nucleotide sequence ID" value="NZ_FQUW01000005.1"/>
</dbReference>
<dbReference type="PRINTS" id="PR00304">
    <property type="entry name" value="TCOMPLEXTCP1"/>
</dbReference>